<feature type="transmembrane region" description="Helical" evidence="6">
    <location>
        <begin position="1178"/>
        <end position="1198"/>
    </location>
</feature>
<feature type="transmembrane region" description="Helical" evidence="6">
    <location>
        <begin position="963"/>
        <end position="983"/>
    </location>
</feature>
<dbReference type="InterPro" id="IPR027359">
    <property type="entry name" value="Volt_channel_dom_sf"/>
</dbReference>
<dbReference type="GO" id="GO:0005261">
    <property type="term" value="F:monoatomic cation channel activity"/>
    <property type="evidence" value="ECO:0007669"/>
    <property type="project" value="InterPro"/>
</dbReference>
<evidence type="ECO:0000259" key="7">
    <source>
        <dbReference type="Pfam" id="PF00520"/>
    </source>
</evidence>
<feature type="region of interest" description="Disordered" evidence="5">
    <location>
        <begin position="1582"/>
        <end position="1620"/>
    </location>
</feature>
<reference evidence="8" key="1">
    <citation type="submission" date="2019-08" db="EMBL/GenBank/DDBJ databases">
        <title>The improved chromosome-level genome for the pearl oyster Pinctada fucata martensii using PacBio sequencing and Hi-C.</title>
        <authorList>
            <person name="Zheng Z."/>
        </authorList>
    </citation>
    <scope>NUCLEOTIDE SEQUENCE</scope>
    <source>
        <strain evidence="8">ZZ-2019</strain>
        <tissue evidence="8">Adductor muscle</tissue>
    </source>
</reference>
<feature type="domain" description="Ion transport" evidence="7">
    <location>
        <begin position="1150"/>
        <end position="1398"/>
    </location>
</feature>
<organism evidence="8 9">
    <name type="scientific">Pinctada imbricata</name>
    <name type="common">Atlantic pearl-oyster</name>
    <name type="synonym">Pinctada martensii</name>
    <dbReference type="NCBI Taxonomy" id="66713"/>
    <lineage>
        <taxon>Eukaryota</taxon>
        <taxon>Metazoa</taxon>
        <taxon>Spiralia</taxon>
        <taxon>Lophotrochozoa</taxon>
        <taxon>Mollusca</taxon>
        <taxon>Bivalvia</taxon>
        <taxon>Autobranchia</taxon>
        <taxon>Pteriomorphia</taxon>
        <taxon>Pterioida</taxon>
        <taxon>Pterioidea</taxon>
        <taxon>Pteriidae</taxon>
        <taxon>Pinctada</taxon>
    </lineage>
</organism>
<dbReference type="InterPro" id="IPR028823">
    <property type="entry name" value="NALCN"/>
</dbReference>
<accession>A0AA88Y4U7</accession>
<dbReference type="GO" id="GO:0032230">
    <property type="term" value="P:positive regulation of synaptic transmission, GABAergic"/>
    <property type="evidence" value="ECO:0007669"/>
    <property type="project" value="TreeGrafter"/>
</dbReference>
<feature type="transmembrane region" description="Helical" evidence="6">
    <location>
        <begin position="108"/>
        <end position="127"/>
    </location>
</feature>
<dbReference type="PANTHER" id="PTHR46141:SF1">
    <property type="entry name" value="SODIUM LEAK CHANNEL NALCN"/>
    <property type="match status" value="1"/>
</dbReference>
<keyword evidence="4 6" id="KW-0472">Membrane</keyword>
<dbReference type="FunFam" id="1.20.120.350:FF:000030">
    <property type="entry name" value="sodium leak channel non-selective protein"/>
    <property type="match status" value="1"/>
</dbReference>
<dbReference type="GO" id="GO:0032224">
    <property type="term" value="P:positive regulation of synaptic transmission, cholinergic"/>
    <property type="evidence" value="ECO:0007669"/>
    <property type="project" value="TreeGrafter"/>
</dbReference>
<protein>
    <recommendedName>
        <fullName evidence="7">Ion transport domain-containing protein</fullName>
    </recommendedName>
</protein>
<dbReference type="Pfam" id="PF00520">
    <property type="entry name" value="Ion_trans"/>
    <property type="match status" value="4"/>
</dbReference>
<feature type="domain" description="Ion transport" evidence="7">
    <location>
        <begin position="830"/>
        <end position="1104"/>
    </location>
</feature>
<dbReference type="GO" id="GO:0005886">
    <property type="term" value="C:plasma membrane"/>
    <property type="evidence" value="ECO:0007669"/>
    <property type="project" value="TreeGrafter"/>
</dbReference>
<keyword evidence="2 6" id="KW-0812">Transmembrane</keyword>
<feature type="transmembrane region" description="Helical" evidence="6">
    <location>
        <begin position="1365"/>
        <end position="1387"/>
    </location>
</feature>
<dbReference type="SUPFAM" id="SSF81324">
    <property type="entry name" value="Voltage-gated potassium channels"/>
    <property type="match status" value="4"/>
</dbReference>
<proteinExistence type="predicted"/>
<feature type="transmembrane region" description="Helical" evidence="6">
    <location>
        <begin position="1075"/>
        <end position="1098"/>
    </location>
</feature>
<dbReference type="Gene3D" id="1.10.287.70">
    <property type="match status" value="3"/>
</dbReference>
<feature type="transmembrane region" description="Helical" evidence="6">
    <location>
        <begin position="825"/>
        <end position="848"/>
    </location>
</feature>
<feature type="transmembrane region" description="Helical" evidence="6">
    <location>
        <begin position="503"/>
        <end position="525"/>
    </location>
</feature>
<feature type="transmembrane region" description="Helical" evidence="6">
    <location>
        <begin position="178"/>
        <end position="200"/>
    </location>
</feature>
<sequence length="1686" mass="193838">MLVNRKTSFKDSHPLSDYGPDENLNDNVDIDWVNKVWVRRLLRILALVSVISVSMNTPKTFEEYRTLMYVTFTADLVVTFVFTAEMIAKMQIRGIIKGEAPYIKDRWCQFDGCMVLFLWISVILQVLEMTTLVPPYTYWSILRFPRPLILIRVLRMFLKFQLPKQRINSIFKRSSQQIYNVTLFFLFFMSLYGILGVQFFGELKYHCVLPDTDPENVTINDLAVPDSYCSPDPGYGYQCPSEMVCMELKLTKSQGGFNGFDEIATSFFTVYEAASQEGWVLLMYRAVDSLRSEKAIIYFVTLIFLIAWLVKNIFIAVIIESFAEIRVQFQQMWGSRGSAADSDSSQVIQSDGTTWKMVMLDENKAKGFAPPFFQRILCSNIFHTFFLILVLANVIIGALLSFDGFKDPNQKWDYFYYAEVVFTIFFDLEALFKIWCLGIKGYLRRHFHRFEISLAIGTTLHIIPKLYRSQFTYFQVLRICRLIKASPMLEDFCFKIFGPGRKIGSLIVFTICLLIIFSSISLQLFCSIQDFSKFSTFPEIVISSFVAVILDNLELDEDLKILKQRKARDLLADTQEKLPRRLRIFEKFPNHPQMVRLYKVIGDFEIAEVRDSFMRQFTNPEINLTIDIQENTDDTVVLSKPSPVKLVRIISTAPKSGGVVEKRSGISHIVRDSAQQKMQVCGSSQLVPSGPKSLLAQQFQLRMDRRSMRGSRPGSLKTRTTAKENGDINLSSLVNNSANRVSHNREFDIRVWQQKKQQAEIKRNQLEEDMRENHPFFDTPLFIVGRETKFRKICQAIVKAKYNYVTRDPITGKETYSRCKTFHKLLGLVSYLDWAMVVVTILSCISMMFENAQNLIMFNDPLKVAEYVFVLCMSVEMGLKVMANGLFFTPKAVVKDFGGGLDLFIYSTSLIFLCWMPKEVPPLSGAQTLMLLRCLRPLRIFVLVPHMRKVVYEFFRGFKEISLVFILLIALMFVFATFGVHLLGGRLARCNDPAISVKENCTGMFFTRVYVTKMKVNMDVDELPGFYVPRTWSNPHNFNFDRISNAMLAMFEVLSLEGWLEVRDVIERVDPVHALYVHVFVFIGYMIFLTLFVGVVIANYSENKGTALLTVDQRRWLDLKGRIKLNQPLHIPPRPDGTGFRARMYDITQHKMFKRAVVILVLLNCGLLSVPWKEKNKGVADILASISTVFTLLFLVEVTMKVIAMSPRGYWTSRRNRFDMFVTFLGLIWIVLNFTLGNDTSYSFGFVVIVLRFFTMAGKHATLKMLMLTVVMSVLKSFFIIMGMFLLMLFYAFSGVILFGTVKHGYNLGRHANFESASNAIALLFRIVTGEDWNKIMHDCMVIPPFCTLDNNFWQSDCGNVELSLVYFCSFYLIITYIVLNLLVAIIMENFSLFYSNEEDALLNYNDIRQFQNTWNMVDINRKGVIPVRRVPFLLRLLQGRLEVDLEKYRLLFKHMCYEMEKLHGGGDVSFHDVLLMLAYRSVEDICKSLQLEELVARRELEETIEEEVAKQTIRNWLDKCLKRIRAKEHTNLISNLRATNEPVLFTVTEQPSSAAESGEENKHDSPMIRTRKKGMVELHPPNILVQPPPPIVQVQSPSLRGSPRLEKERPGLKKRSTRLSSVGSKTLLVNLSQASDSKCDSLMVSPTNTTFTESILIGENVSTNIQSWWTGQTDVLGTKNGNCEE</sequence>
<dbReference type="Gene3D" id="1.20.120.350">
    <property type="entry name" value="Voltage-gated potassium channels. Chain C"/>
    <property type="match status" value="4"/>
</dbReference>
<evidence type="ECO:0000256" key="4">
    <source>
        <dbReference type="ARBA" id="ARBA00023136"/>
    </source>
</evidence>
<feature type="transmembrane region" description="Helical" evidence="6">
    <location>
        <begin position="1218"/>
        <end position="1236"/>
    </location>
</feature>
<evidence type="ECO:0000313" key="9">
    <source>
        <dbReference type="Proteomes" id="UP001186944"/>
    </source>
</evidence>
<feature type="domain" description="Ion transport" evidence="7">
    <location>
        <begin position="43"/>
        <end position="328"/>
    </location>
</feature>
<dbReference type="Gene3D" id="1.10.238.10">
    <property type="entry name" value="EF-hand"/>
    <property type="match status" value="1"/>
</dbReference>
<evidence type="ECO:0000256" key="1">
    <source>
        <dbReference type="ARBA" id="ARBA00004141"/>
    </source>
</evidence>
<evidence type="ECO:0000256" key="2">
    <source>
        <dbReference type="ARBA" id="ARBA00022692"/>
    </source>
</evidence>
<dbReference type="FunFam" id="1.10.287.70:FF:000061">
    <property type="entry name" value="Sodium leak channel non-selective protein"/>
    <property type="match status" value="1"/>
</dbReference>
<dbReference type="Proteomes" id="UP001186944">
    <property type="component" value="Unassembled WGS sequence"/>
</dbReference>
<feature type="transmembrane region" description="Helical" evidence="6">
    <location>
        <begin position="381"/>
        <end position="402"/>
    </location>
</feature>
<keyword evidence="9" id="KW-1185">Reference proteome</keyword>
<dbReference type="EMBL" id="VSWD01000008">
    <property type="protein sequence ID" value="KAK3094316.1"/>
    <property type="molecule type" value="Genomic_DNA"/>
</dbReference>
<feature type="transmembrane region" description="Helical" evidence="6">
    <location>
        <begin position="1278"/>
        <end position="1300"/>
    </location>
</feature>
<feature type="transmembrane region" description="Helical" evidence="6">
    <location>
        <begin position="868"/>
        <end position="888"/>
    </location>
</feature>
<evidence type="ECO:0000256" key="3">
    <source>
        <dbReference type="ARBA" id="ARBA00022989"/>
    </source>
</evidence>
<dbReference type="InterPro" id="IPR005821">
    <property type="entry name" value="Ion_trans_dom"/>
</dbReference>
<evidence type="ECO:0000256" key="6">
    <source>
        <dbReference type="SAM" id="Phobius"/>
    </source>
</evidence>
<feature type="transmembrane region" description="Helical" evidence="6">
    <location>
        <begin position="1152"/>
        <end position="1172"/>
    </location>
</feature>
<name>A0AA88Y4U7_PINIB</name>
<evidence type="ECO:0000313" key="8">
    <source>
        <dbReference type="EMBL" id="KAK3094316.1"/>
    </source>
</evidence>
<feature type="transmembrane region" description="Helical" evidence="6">
    <location>
        <begin position="414"/>
        <end position="439"/>
    </location>
</feature>
<gene>
    <name evidence="8" type="ORF">FSP39_000242</name>
</gene>
<comment type="subcellular location">
    <subcellularLocation>
        <location evidence="1">Membrane</location>
        <topology evidence="1">Multi-pass membrane protein</topology>
    </subcellularLocation>
</comment>
<feature type="domain" description="Ion transport" evidence="7">
    <location>
        <begin position="380"/>
        <end position="549"/>
    </location>
</feature>
<feature type="transmembrane region" description="Helical" evidence="6">
    <location>
        <begin position="295"/>
        <end position="319"/>
    </location>
</feature>
<feature type="transmembrane region" description="Helical" evidence="6">
    <location>
        <begin position="1242"/>
        <end position="1258"/>
    </location>
</feature>
<comment type="caution">
    <text evidence="8">The sequence shown here is derived from an EMBL/GenBank/DDBJ whole genome shotgun (WGS) entry which is preliminary data.</text>
</comment>
<evidence type="ECO:0000256" key="5">
    <source>
        <dbReference type="SAM" id="MobiDB-lite"/>
    </source>
</evidence>
<dbReference type="PANTHER" id="PTHR46141">
    <property type="entry name" value="SODIUM LEAK CHANNEL NON-SELECTIVE PROTEIN"/>
    <property type="match status" value="1"/>
</dbReference>
<keyword evidence="3 6" id="KW-1133">Transmembrane helix</keyword>
<feature type="transmembrane region" description="Helical" evidence="6">
    <location>
        <begin position="67"/>
        <end position="88"/>
    </location>
</feature>